<accession>A0AAN7BBM1</accession>
<reference evidence="1" key="2">
    <citation type="submission" date="2023-05" db="EMBL/GenBank/DDBJ databases">
        <authorList>
            <consortium name="Lawrence Berkeley National Laboratory"/>
            <person name="Steindorff A."/>
            <person name="Hensen N."/>
            <person name="Bonometti L."/>
            <person name="Westerberg I."/>
            <person name="Brannstrom I.O."/>
            <person name="Guillou S."/>
            <person name="Cros-Aarteil S."/>
            <person name="Calhoun S."/>
            <person name="Haridas S."/>
            <person name="Kuo A."/>
            <person name="Mondo S."/>
            <person name="Pangilinan J."/>
            <person name="Riley R."/>
            <person name="Labutti K."/>
            <person name="Andreopoulos B."/>
            <person name="Lipzen A."/>
            <person name="Chen C."/>
            <person name="Yanf M."/>
            <person name="Daum C."/>
            <person name="Ng V."/>
            <person name="Clum A."/>
            <person name="Ohm R."/>
            <person name="Martin F."/>
            <person name="Silar P."/>
            <person name="Natvig D."/>
            <person name="Lalanne C."/>
            <person name="Gautier V."/>
            <person name="Ament-Velasquez S.L."/>
            <person name="Kruys A."/>
            <person name="Hutchinson M.I."/>
            <person name="Powell A.J."/>
            <person name="Barry K."/>
            <person name="Miller A.N."/>
            <person name="Grigoriev I.V."/>
            <person name="Debuchy R."/>
            <person name="Gladieux P."/>
            <person name="Thoren M.H."/>
            <person name="Johannesson H."/>
        </authorList>
    </citation>
    <scope>NUCLEOTIDE SEQUENCE</scope>
    <source>
        <strain evidence="1">PSN293</strain>
    </source>
</reference>
<comment type="caution">
    <text evidence="1">The sequence shown here is derived from an EMBL/GenBank/DDBJ whole genome shotgun (WGS) entry which is preliminary data.</text>
</comment>
<evidence type="ECO:0000313" key="1">
    <source>
        <dbReference type="EMBL" id="KAK4217973.1"/>
    </source>
</evidence>
<proteinExistence type="predicted"/>
<keyword evidence="2" id="KW-1185">Reference proteome</keyword>
<sequence length="199" mass="22653">MAYQTSIGEPEQVSKGWTIPPFSCTYDLFITKQTPRYPADVRFAPCWNIIHQIQENLRSTGCKTLLSTFFLLVNLYSPLLFSFLEPAPVHVIYWVRPNHKKAHYFNKQANIHTCLLGKICHGDDIGDTPRIDINLTRFPHVWDEIGSWVLFGCRFSPLGYQFAMVYELHDEGGTLKGNHTGIETALPGKSRGHLGMNTI</sequence>
<gene>
    <name evidence="1" type="ORF">QBC37DRAFT_25886</name>
</gene>
<reference evidence="1" key="1">
    <citation type="journal article" date="2023" name="Mol. Phylogenet. Evol.">
        <title>Genome-scale phylogeny and comparative genomics of the fungal order Sordariales.</title>
        <authorList>
            <person name="Hensen N."/>
            <person name="Bonometti L."/>
            <person name="Westerberg I."/>
            <person name="Brannstrom I.O."/>
            <person name="Guillou S."/>
            <person name="Cros-Aarteil S."/>
            <person name="Calhoun S."/>
            <person name="Haridas S."/>
            <person name="Kuo A."/>
            <person name="Mondo S."/>
            <person name="Pangilinan J."/>
            <person name="Riley R."/>
            <person name="LaButti K."/>
            <person name="Andreopoulos B."/>
            <person name="Lipzen A."/>
            <person name="Chen C."/>
            <person name="Yan M."/>
            <person name="Daum C."/>
            <person name="Ng V."/>
            <person name="Clum A."/>
            <person name="Steindorff A."/>
            <person name="Ohm R.A."/>
            <person name="Martin F."/>
            <person name="Silar P."/>
            <person name="Natvig D.O."/>
            <person name="Lalanne C."/>
            <person name="Gautier V."/>
            <person name="Ament-Velasquez S.L."/>
            <person name="Kruys A."/>
            <person name="Hutchinson M.I."/>
            <person name="Powell A.J."/>
            <person name="Barry K."/>
            <person name="Miller A.N."/>
            <person name="Grigoriev I.V."/>
            <person name="Debuchy R."/>
            <person name="Gladieux P."/>
            <person name="Hiltunen Thoren M."/>
            <person name="Johannesson H."/>
        </authorList>
    </citation>
    <scope>NUCLEOTIDE SEQUENCE</scope>
    <source>
        <strain evidence="1">PSN293</strain>
    </source>
</reference>
<name>A0AAN7BBM1_9PEZI</name>
<evidence type="ECO:0000313" key="2">
    <source>
        <dbReference type="Proteomes" id="UP001301769"/>
    </source>
</evidence>
<protein>
    <submittedName>
        <fullName evidence="1">Uncharacterized protein</fullName>
    </submittedName>
</protein>
<organism evidence="1 2">
    <name type="scientific">Rhypophila decipiens</name>
    <dbReference type="NCBI Taxonomy" id="261697"/>
    <lineage>
        <taxon>Eukaryota</taxon>
        <taxon>Fungi</taxon>
        <taxon>Dikarya</taxon>
        <taxon>Ascomycota</taxon>
        <taxon>Pezizomycotina</taxon>
        <taxon>Sordariomycetes</taxon>
        <taxon>Sordariomycetidae</taxon>
        <taxon>Sordariales</taxon>
        <taxon>Naviculisporaceae</taxon>
        <taxon>Rhypophila</taxon>
    </lineage>
</organism>
<dbReference type="Proteomes" id="UP001301769">
    <property type="component" value="Unassembled WGS sequence"/>
</dbReference>
<dbReference type="AlphaFoldDB" id="A0AAN7BBM1"/>
<dbReference type="EMBL" id="MU858056">
    <property type="protein sequence ID" value="KAK4217973.1"/>
    <property type="molecule type" value="Genomic_DNA"/>
</dbReference>